<accession>A0A517N5Y3</accession>
<dbReference type="OrthoDB" id="286895at2"/>
<evidence type="ECO:0000256" key="1">
    <source>
        <dbReference type="SAM" id="Phobius"/>
    </source>
</evidence>
<protein>
    <submittedName>
        <fullName evidence="2">Uncharacterized protein</fullName>
    </submittedName>
</protein>
<dbReference type="EMBL" id="CP036525">
    <property type="protein sequence ID" value="QDT02533.1"/>
    <property type="molecule type" value="Genomic_DNA"/>
</dbReference>
<evidence type="ECO:0000313" key="2">
    <source>
        <dbReference type="EMBL" id="QDT02533.1"/>
    </source>
</evidence>
<name>A0A517N5Y3_9BACT</name>
<keyword evidence="3" id="KW-1185">Reference proteome</keyword>
<feature type="transmembrane region" description="Helical" evidence="1">
    <location>
        <begin position="22"/>
        <end position="44"/>
    </location>
</feature>
<proteinExistence type="predicted"/>
<keyword evidence="1" id="KW-0812">Transmembrane</keyword>
<evidence type="ECO:0000313" key="3">
    <source>
        <dbReference type="Proteomes" id="UP000318538"/>
    </source>
</evidence>
<organism evidence="2 3">
    <name type="scientific">Rubripirellula lacrimiformis</name>
    <dbReference type="NCBI Taxonomy" id="1930273"/>
    <lineage>
        <taxon>Bacteria</taxon>
        <taxon>Pseudomonadati</taxon>
        <taxon>Planctomycetota</taxon>
        <taxon>Planctomycetia</taxon>
        <taxon>Pirellulales</taxon>
        <taxon>Pirellulaceae</taxon>
        <taxon>Rubripirellula</taxon>
    </lineage>
</organism>
<dbReference type="AlphaFoldDB" id="A0A517N5Y3"/>
<dbReference type="KEGG" id="rlc:K227x_09110"/>
<gene>
    <name evidence="2" type="ORF">K227x_09110</name>
</gene>
<dbReference type="Proteomes" id="UP000318538">
    <property type="component" value="Chromosome"/>
</dbReference>
<reference evidence="2 3" key="1">
    <citation type="submission" date="2019-02" db="EMBL/GenBank/DDBJ databases">
        <title>Deep-cultivation of Planctomycetes and their phenomic and genomic characterization uncovers novel biology.</title>
        <authorList>
            <person name="Wiegand S."/>
            <person name="Jogler M."/>
            <person name="Boedeker C."/>
            <person name="Pinto D."/>
            <person name="Vollmers J."/>
            <person name="Rivas-Marin E."/>
            <person name="Kohn T."/>
            <person name="Peeters S.H."/>
            <person name="Heuer A."/>
            <person name="Rast P."/>
            <person name="Oberbeckmann S."/>
            <person name="Bunk B."/>
            <person name="Jeske O."/>
            <person name="Meyerdierks A."/>
            <person name="Storesund J.E."/>
            <person name="Kallscheuer N."/>
            <person name="Luecker S."/>
            <person name="Lage O.M."/>
            <person name="Pohl T."/>
            <person name="Merkel B.J."/>
            <person name="Hornburger P."/>
            <person name="Mueller R.-W."/>
            <person name="Bruemmer F."/>
            <person name="Labrenz M."/>
            <person name="Spormann A.M."/>
            <person name="Op den Camp H."/>
            <person name="Overmann J."/>
            <person name="Amann R."/>
            <person name="Jetten M.S.M."/>
            <person name="Mascher T."/>
            <person name="Medema M.H."/>
            <person name="Devos D.P."/>
            <person name="Kaster A.-K."/>
            <person name="Ovreas L."/>
            <person name="Rohde M."/>
            <person name="Galperin M.Y."/>
            <person name="Jogler C."/>
        </authorList>
    </citation>
    <scope>NUCLEOTIDE SEQUENCE [LARGE SCALE GENOMIC DNA]</scope>
    <source>
        <strain evidence="2 3">K22_7</strain>
    </source>
</reference>
<sequence length="76" mass="8133">MALVVIRGAINGELAGSVASEAIVAMIVFAGVGFVAGKISDYLIRDSLERMFRARVEWYREGVADSGLNKTDTPSN</sequence>
<keyword evidence="1" id="KW-1133">Transmembrane helix</keyword>
<keyword evidence="1" id="KW-0472">Membrane</keyword>